<evidence type="ECO:0000259" key="1">
    <source>
        <dbReference type="PROSITE" id="PS51186"/>
    </source>
</evidence>
<feature type="domain" description="N-acetyltransferase" evidence="1">
    <location>
        <begin position="16"/>
        <end position="188"/>
    </location>
</feature>
<dbReference type="OrthoDB" id="3533156at2"/>
<organism evidence="2 3">
    <name type="scientific">Microterricola gilva</name>
    <dbReference type="NCBI Taxonomy" id="393267"/>
    <lineage>
        <taxon>Bacteria</taxon>
        <taxon>Bacillati</taxon>
        <taxon>Actinomycetota</taxon>
        <taxon>Actinomycetes</taxon>
        <taxon>Micrococcales</taxon>
        <taxon>Microbacteriaceae</taxon>
        <taxon>Microterricola</taxon>
    </lineage>
</organism>
<dbReference type="EMBL" id="SHLC01000001">
    <property type="protein sequence ID" value="RZU66649.1"/>
    <property type="molecule type" value="Genomic_DNA"/>
</dbReference>
<evidence type="ECO:0000313" key="3">
    <source>
        <dbReference type="Proteomes" id="UP000291483"/>
    </source>
</evidence>
<dbReference type="AlphaFoldDB" id="A0A4Q8ARH0"/>
<proteinExistence type="predicted"/>
<dbReference type="Pfam" id="PF13302">
    <property type="entry name" value="Acetyltransf_3"/>
    <property type="match status" value="1"/>
</dbReference>
<gene>
    <name evidence="2" type="ORF">EV379_3014</name>
</gene>
<dbReference type="InterPro" id="IPR051531">
    <property type="entry name" value="N-acetyltransferase"/>
</dbReference>
<dbReference type="PANTHER" id="PTHR43792:SF1">
    <property type="entry name" value="N-ACETYLTRANSFERASE DOMAIN-CONTAINING PROTEIN"/>
    <property type="match status" value="1"/>
</dbReference>
<keyword evidence="3" id="KW-1185">Reference proteome</keyword>
<protein>
    <submittedName>
        <fullName evidence="2">RimJ/RimL family protein N-acetyltransferase</fullName>
    </submittedName>
</protein>
<dbReference type="RefSeq" id="WP_130506816.1">
    <property type="nucleotide sequence ID" value="NZ_SHLC01000001.1"/>
</dbReference>
<dbReference type="InterPro" id="IPR000182">
    <property type="entry name" value="GNAT_dom"/>
</dbReference>
<dbReference type="GO" id="GO:0016747">
    <property type="term" value="F:acyltransferase activity, transferring groups other than amino-acyl groups"/>
    <property type="evidence" value="ECO:0007669"/>
    <property type="project" value="InterPro"/>
</dbReference>
<accession>A0A4Q8ARH0</accession>
<dbReference type="Proteomes" id="UP000291483">
    <property type="component" value="Unassembled WGS sequence"/>
</dbReference>
<comment type="caution">
    <text evidence="2">The sequence shown here is derived from an EMBL/GenBank/DDBJ whole genome shotgun (WGS) entry which is preliminary data.</text>
</comment>
<dbReference type="PANTHER" id="PTHR43792">
    <property type="entry name" value="GNAT FAMILY, PUTATIVE (AFU_ORTHOLOGUE AFUA_3G00765)-RELATED-RELATED"/>
    <property type="match status" value="1"/>
</dbReference>
<dbReference type="PROSITE" id="PS51186">
    <property type="entry name" value="GNAT"/>
    <property type="match status" value="1"/>
</dbReference>
<keyword evidence="2" id="KW-0808">Transferase</keyword>
<reference evidence="2 3" key="1">
    <citation type="submission" date="2019-02" db="EMBL/GenBank/DDBJ databases">
        <title>Sequencing the genomes of 1000 actinobacteria strains.</title>
        <authorList>
            <person name="Klenk H.-P."/>
        </authorList>
    </citation>
    <scope>NUCLEOTIDE SEQUENCE [LARGE SCALE GENOMIC DNA]</scope>
    <source>
        <strain evidence="2 3">DSM 18319</strain>
    </source>
</reference>
<dbReference type="Gene3D" id="3.40.630.30">
    <property type="match status" value="1"/>
</dbReference>
<evidence type="ECO:0000313" key="2">
    <source>
        <dbReference type="EMBL" id="RZU66649.1"/>
    </source>
</evidence>
<dbReference type="SUPFAM" id="SSF55729">
    <property type="entry name" value="Acyl-CoA N-acyltransferases (Nat)"/>
    <property type="match status" value="1"/>
</dbReference>
<sequence>MSTQPAPGPRIVTERLLLRRWTDADRAPFARMNADPAVMEHFPAVLDAAASDALIDRIEAGFERNALDRGAFGLWAVERLDSGQFIGFVGLAVPAFTAHFTSPPGSEPGPAVEIGWRLAADAWGNGFASEAASAVLEYGFGTIGLGEIVSFTARSNVRSQRVMERIGMVRDVAGDFSHPALPADHPLAPHFLYRARPLSGQAQPGIRRDSPGSRR</sequence>
<name>A0A4Q8ARH0_9MICO</name>
<dbReference type="InterPro" id="IPR016181">
    <property type="entry name" value="Acyl_CoA_acyltransferase"/>
</dbReference>